<evidence type="ECO:0000313" key="2">
    <source>
        <dbReference type="Proteomes" id="UP000260823"/>
    </source>
</evidence>
<dbReference type="GO" id="GO:0016788">
    <property type="term" value="F:hydrolase activity, acting on ester bonds"/>
    <property type="evidence" value="ECO:0007669"/>
    <property type="project" value="InterPro"/>
</dbReference>
<dbReference type="OrthoDB" id="267579at2"/>
<proteinExistence type="predicted"/>
<protein>
    <submittedName>
        <fullName evidence="1">S1/P1 Nuclease</fullName>
    </submittedName>
</protein>
<dbReference type="InterPro" id="IPR008947">
    <property type="entry name" value="PLipase_C/P1_nuclease_dom_sf"/>
</dbReference>
<dbReference type="AlphaFoldDB" id="A0A3E2NM80"/>
<dbReference type="CDD" id="cd10981">
    <property type="entry name" value="ZnPC_S1P1"/>
    <property type="match status" value="1"/>
</dbReference>
<dbReference type="RefSeq" id="WP_117384098.1">
    <property type="nucleotide sequence ID" value="NZ_QWDE01000003.1"/>
</dbReference>
<dbReference type="EMBL" id="QWDE01000003">
    <property type="protein sequence ID" value="RFZ82072.1"/>
    <property type="molecule type" value="Genomic_DNA"/>
</dbReference>
<dbReference type="SUPFAM" id="SSF48537">
    <property type="entry name" value="Phospholipase C/P1 nuclease"/>
    <property type="match status" value="1"/>
</dbReference>
<gene>
    <name evidence="1" type="ORF">DYU05_15695</name>
</gene>
<comment type="caution">
    <text evidence="1">The sequence shown here is derived from an EMBL/GenBank/DDBJ whole genome shotgun (WGS) entry which is preliminary data.</text>
</comment>
<evidence type="ECO:0000313" key="1">
    <source>
        <dbReference type="EMBL" id="RFZ82072.1"/>
    </source>
</evidence>
<dbReference type="Gene3D" id="1.10.575.10">
    <property type="entry name" value="P1 Nuclease"/>
    <property type="match status" value="1"/>
</dbReference>
<accession>A0A3E2NM80</accession>
<dbReference type="Proteomes" id="UP000260823">
    <property type="component" value="Unassembled WGS sequence"/>
</dbReference>
<reference evidence="1 2" key="1">
    <citation type="submission" date="2018-08" db="EMBL/GenBank/DDBJ databases">
        <title>Mucilaginibacter terrae sp. nov., isolated from manganese diggings.</title>
        <authorList>
            <person name="Huang Y."/>
            <person name="Zhou Z."/>
        </authorList>
    </citation>
    <scope>NUCLEOTIDE SEQUENCE [LARGE SCALE GENOMIC DNA]</scope>
    <source>
        <strain evidence="1 2">ZH6</strain>
    </source>
</reference>
<organism evidence="1 2">
    <name type="scientific">Mucilaginibacter terrenus</name>
    <dbReference type="NCBI Taxonomy" id="2482727"/>
    <lineage>
        <taxon>Bacteria</taxon>
        <taxon>Pseudomonadati</taxon>
        <taxon>Bacteroidota</taxon>
        <taxon>Sphingobacteriia</taxon>
        <taxon>Sphingobacteriales</taxon>
        <taxon>Sphingobacteriaceae</taxon>
        <taxon>Mucilaginibacter</taxon>
    </lineage>
</organism>
<name>A0A3E2NM80_9SPHI</name>
<sequence length="320" mass="36695">MRRFLPSFFFGIGIIVLCSSWGFYAHKRIHRTAVFTLPKGMAAFYRANINYITEHAISADKKRYVDSTEAPHHFFDADHYGKRPFGYVPQHWIDAAAKYSTDTLIKYGTLPWAIASNYYWLVKAFKRHDTTAILTLSANLGHYVSDAYTPLHLTENYDGQLTGQTGVHGLWESRLPELFSDGYNYNVGKAKYINNPLSEAFRICRSSFASADTVLRMERMLNKQFKDATKYAMEQRGTRMVKVYSLAYSRAYHKLLKGMVQRKMRASIASTGSFWFSAWVDAGQPDLNKLIATPLSLEQRRKLNEEDALYRKGKVVALSK</sequence>
<keyword evidence="2" id="KW-1185">Reference proteome</keyword>